<evidence type="ECO:0000256" key="3">
    <source>
        <dbReference type="ARBA" id="ARBA00022555"/>
    </source>
</evidence>
<evidence type="ECO:0000256" key="5">
    <source>
        <dbReference type="ARBA" id="ARBA00022723"/>
    </source>
</evidence>
<keyword evidence="9 13" id="KW-0694">RNA-binding</keyword>
<dbReference type="SUPFAM" id="SSF52954">
    <property type="entry name" value="Class II aaRS ABD-related"/>
    <property type="match status" value="1"/>
</dbReference>
<evidence type="ECO:0000256" key="6">
    <source>
        <dbReference type="ARBA" id="ARBA00022741"/>
    </source>
</evidence>
<dbReference type="Gene3D" id="3.30.980.10">
    <property type="entry name" value="Threonyl-trna Synthetase, Chain A, domain 2"/>
    <property type="match status" value="1"/>
</dbReference>
<feature type="domain" description="TGS" evidence="15">
    <location>
        <begin position="1"/>
        <end position="61"/>
    </location>
</feature>
<proteinExistence type="inferred from homology"/>
<dbReference type="InterPro" id="IPR004095">
    <property type="entry name" value="TGS"/>
</dbReference>
<dbReference type="GO" id="GO:0140096">
    <property type="term" value="F:catalytic activity, acting on a protein"/>
    <property type="evidence" value="ECO:0007669"/>
    <property type="project" value="UniProtKB-ARBA"/>
</dbReference>
<reference evidence="16" key="1">
    <citation type="submission" date="2021-03" db="EMBL/GenBank/DDBJ databases">
        <title>Alkalibacter marinus sp. nov., isolated from tidal flat sediment.</title>
        <authorList>
            <person name="Namirimu T."/>
            <person name="Yang J.-A."/>
            <person name="Yang S.-H."/>
            <person name="Kim Y.-J."/>
            <person name="Kwon K.K."/>
        </authorList>
    </citation>
    <scope>NUCLEOTIDE SEQUENCE</scope>
    <source>
        <strain evidence="16">ES005</strain>
    </source>
</reference>
<evidence type="ECO:0000259" key="14">
    <source>
        <dbReference type="PROSITE" id="PS50862"/>
    </source>
</evidence>
<comment type="cofactor">
    <cofactor evidence="13">
        <name>Zn(2+)</name>
        <dbReference type="ChEBI" id="CHEBI:29105"/>
    </cofactor>
    <text evidence="13">Binds 1 zinc ion per subunit.</text>
</comment>
<dbReference type="KEGG" id="alka:J0B03_11005"/>
<comment type="subunit">
    <text evidence="13">Homodimer.</text>
</comment>
<feature type="binding site" evidence="13">
    <location>
        <position position="509"/>
    </location>
    <ligand>
        <name>Zn(2+)</name>
        <dbReference type="ChEBI" id="CHEBI:29105"/>
        <note>catalytic</note>
    </ligand>
</feature>
<comment type="caution">
    <text evidence="13">Lacks conserved residue(s) required for the propagation of feature annotation.</text>
</comment>
<keyword evidence="6 13" id="KW-0547">Nucleotide-binding</keyword>
<keyword evidence="4 13" id="KW-0436">Ligase</keyword>
<evidence type="ECO:0000313" key="16">
    <source>
        <dbReference type="EMBL" id="QSX08303.1"/>
    </source>
</evidence>
<evidence type="ECO:0000256" key="1">
    <source>
        <dbReference type="ARBA" id="ARBA00008226"/>
    </source>
</evidence>
<dbReference type="SMART" id="SM00863">
    <property type="entry name" value="tRNA_SAD"/>
    <property type="match status" value="1"/>
</dbReference>
<dbReference type="AlphaFoldDB" id="A0A975AHR8"/>
<dbReference type="GO" id="GO:0004829">
    <property type="term" value="F:threonine-tRNA ligase activity"/>
    <property type="evidence" value="ECO:0007669"/>
    <property type="project" value="UniProtKB-UniRule"/>
</dbReference>
<keyword evidence="8 13" id="KW-0067">ATP-binding</keyword>
<dbReference type="InterPro" id="IPR012947">
    <property type="entry name" value="tRNA_SAD"/>
</dbReference>
<dbReference type="CDD" id="cd00860">
    <property type="entry name" value="ThrRS_anticodon"/>
    <property type="match status" value="1"/>
</dbReference>
<dbReference type="SUPFAM" id="SSF55186">
    <property type="entry name" value="ThrRS/AlaRS common domain"/>
    <property type="match status" value="1"/>
</dbReference>
<comment type="catalytic activity">
    <reaction evidence="12 13">
        <text>tRNA(Thr) + L-threonine + ATP = L-threonyl-tRNA(Thr) + AMP + diphosphate + H(+)</text>
        <dbReference type="Rhea" id="RHEA:24624"/>
        <dbReference type="Rhea" id="RHEA-COMP:9670"/>
        <dbReference type="Rhea" id="RHEA-COMP:9704"/>
        <dbReference type="ChEBI" id="CHEBI:15378"/>
        <dbReference type="ChEBI" id="CHEBI:30616"/>
        <dbReference type="ChEBI" id="CHEBI:33019"/>
        <dbReference type="ChEBI" id="CHEBI:57926"/>
        <dbReference type="ChEBI" id="CHEBI:78442"/>
        <dbReference type="ChEBI" id="CHEBI:78534"/>
        <dbReference type="ChEBI" id="CHEBI:456215"/>
        <dbReference type="EC" id="6.1.1.3"/>
    </reaction>
</comment>
<dbReference type="Pfam" id="PF07973">
    <property type="entry name" value="tRNA_SAD"/>
    <property type="match status" value="1"/>
</dbReference>
<comment type="similarity">
    <text evidence="1 13">Belongs to the class-II aminoacyl-tRNA synthetase family.</text>
</comment>
<gene>
    <name evidence="13 16" type="primary">thrS</name>
    <name evidence="16" type="ORF">J0B03_11005</name>
</gene>
<name>A0A975AHR8_9FIRM</name>
<dbReference type="FunFam" id="3.30.980.10:FF:000005">
    <property type="entry name" value="Threonyl-tRNA synthetase, mitochondrial"/>
    <property type="match status" value="1"/>
</dbReference>
<dbReference type="CDD" id="cd00771">
    <property type="entry name" value="ThrRS_core"/>
    <property type="match status" value="1"/>
</dbReference>
<keyword evidence="11 13" id="KW-0030">Aminoacyl-tRNA synthetase</keyword>
<dbReference type="Gene3D" id="3.30.930.10">
    <property type="entry name" value="Bira Bifunctional Protein, Domain 2"/>
    <property type="match status" value="1"/>
</dbReference>
<dbReference type="FunFam" id="3.30.54.20:FF:000002">
    <property type="entry name" value="Threonine--tRNA ligase"/>
    <property type="match status" value="1"/>
</dbReference>
<dbReference type="GO" id="GO:0005737">
    <property type="term" value="C:cytoplasm"/>
    <property type="evidence" value="ECO:0007669"/>
    <property type="project" value="UniProtKB-SubCell"/>
</dbReference>
<dbReference type="RefSeq" id="WP_207299645.1">
    <property type="nucleotide sequence ID" value="NZ_CP071444.1"/>
</dbReference>
<dbReference type="NCBIfam" id="TIGR00418">
    <property type="entry name" value="thrS"/>
    <property type="match status" value="1"/>
</dbReference>
<feature type="binding site" evidence="13">
    <location>
        <position position="333"/>
    </location>
    <ligand>
        <name>Zn(2+)</name>
        <dbReference type="ChEBI" id="CHEBI:29105"/>
        <note>catalytic</note>
    </ligand>
</feature>
<feature type="binding site" evidence="13">
    <location>
        <position position="384"/>
    </location>
    <ligand>
        <name>Zn(2+)</name>
        <dbReference type="ChEBI" id="CHEBI:29105"/>
        <note>catalytic</note>
    </ligand>
</feature>
<evidence type="ECO:0000256" key="4">
    <source>
        <dbReference type="ARBA" id="ARBA00022598"/>
    </source>
</evidence>
<evidence type="ECO:0000256" key="10">
    <source>
        <dbReference type="ARBA" id="ARBA00022917"/>
    </source>
</evidence>
<keyword evidence="3 13" id="KW-0820">tRNA-binding</keyword>
<dbReference type="InterPro" id="IPR012676">
    <property type="entry name" value="TGS-like"/>
</dbReference>
<keyword evidence="2 13" id="KW-0963">Cytoplasm</keyword>
<dbReference type="GO" id="GO:0005524">
    <property type="term" value="F:ATP binding"/>
    <property type="evidence" value="ECO:0007669"/>
    <property type="project" value="UniProtKB-UniRule"/>
</dbReference>
<dbReference type="InterPro" id="IPR006195">
    <property type="entry name" value="aa-tRNA-synth_II"/>
</dbReference>
<dbReference type="SUPFAM" id="SSF55681">
    <property type="entry name" value="Class II aaRS and biotin synthetases"/>
    <property type="match status" value="1"/>
</dbReference>
<dbReference type="FunFam" id="3.30.930.10:FF:000002">
    <property type="entry name" value="Threonine--tRNA ligase"/>
    <property type="match status" value="1"/>
</dbReference>
<dbReference type="CDD" id="cd01667">
    <property type="entry name" value="TGS_ThrRS"/>
    <property type="match status" value="1"/>
</dbReference>
<dbReference type="InterPro" id="IPR045864">
    <property type="entry name" value="aa-tRNA-synth_II/BPL/LPL"/>
</dbReference>
<dbReference type="Gene3D" id="3.30.54.20">
    <property type="match status" value="1"/>
</dbReference>
<evidence type="ECO:0000256" key="7">
    <source>
        <dbReference type="ARBA" id="ARBA00022833"/>
    </source>
</evidence>
<dbReference type="InterPro" id="IPR012675">
    <property type="entry name" value="Beta-grasp_dom_sf"/>
</dbReference>
<dbReference type="PROSITE" id="PS50862">
    <property type="entry name" value="AA_TRNA_LIGASE_II"/>
    <property type="match status" value="1"/>
</dbReference>
<dbReference type="Pfam" id="PF00587">
    <property type="entry name" value="tRNA-synt_2b"/>
    <property type="match status" value="1"/>
</dbReference>
<keyword evidence="10 13" id="KW-0648">Protein biosynthesis</keyword>
<organism evidence="16 17">
    <name type="scientific">Alkalibacter rhizosphaerae</name>
    <dbReference type="NCBI Taxonomy" id="2815577"/>
    <lineage>
        <taxon>Bacteria</taxon>
        <taxon>Bacillati</taxon>
        <taxon>Bacillota</taxon>
        <taxon>Clostridia</taxon>
        <taxon>Eubacteriales</taxon>
        <taxon>Eubacteriaceae</taxon>
        <taxon>Alkalibacter</taxon>
    </lineage>
</organism>
<accession>A0A975AHR8</accession>
<feature type="domain" description="Aminoacyl-transfer RNA synthetases class-II family profile" evidence="14">
    <location>
        <begin position="266"/>
        <end position="532"/>
    </location>
</feature>
<dbReference type="InterPro" id="IPR002320">
    <property type="entry name" value="Thr-tRNA-ligase_IIa"/>
</dbReference>
<protein>
    <recommendedName>
        <fullName evidence="13">Threonine--tRNA ligase</fullName>
        <ecNumber evidence="13">6.1.1.3</ecNumber>
    </recommendedName>
    <alternativeName>
        <fullName evidence="13">Threonyl-tRNA synthetase</fullName>
        <shortName evidence="13">ThrRS</shortName>
    </alternativeName>
</protein>
<dbReference type="GO" id="GO:0016740">
    <property type="term" value="F:transferase activity"/>
    <property type="evidence" value="ECO:0007669"/>
    <property type="project" value="UniProtKB-ARBA"/>
</dbReference>
<dbReference type="InterPro" id="IPR004154">
    <property type="entry name" value="Anticodon-bd"/>
</dbReference>
<dbReference type="Gene3D" id="3.40.50.800">
    <property type="entry name" value="Anticodon-binding domain"/>
    <property type="match status" value="1"/>
</dbReference>
<dbReference type="InterPro" id="IPR047246">
    <property type="entry name" value="ThrRS_anticodon"/>
</dbReference>
<dbReference type="InterPro" id="IPR018163">
    <property type="entry name" value="Thr/Ala-tRNA-synth_IIc_edit"/>
</dbReference>
<evidence type="ECO:0000256" key="11">
    <source>
        <dbReference type="ARBA" id="ARBA00023146"/>
    </source>
</evidence>
<dbReference type="EC" id="6.1.1.3" evidence="13"/>
<dbReference type="EMBL" id="CP071444">
    <property type="protein sequence ID" value="QSX08303.1"/>
    <property type="molecule type" value="Genomic_DNA"/>
</dbReference>
<dbReference type="HAMAP" id="MF_00184">
    <property type="entry name" value="Thr_tRNA_synth"/>
    <property type="match status" value="1"/>
</dbReference>
<dbReference type="PANTHER" id="PTHR11451:SF44">
    <property type="entry name" value="THREONINE--TRNA LIGASE, CHLOROPLASTIC_MITOCHONDRIAL 2"/>
    <property type="match status" value="1"/>
</dbReference>
<evidence type="ECO:0000256" key="8">
    <source>
        <dbReference type="ARBA" id="ARBA00022840"/>
    </source>
</evidence>
<dbReference type="InterPro" id="IPR002314">
    <property type="entry name" value="aa-tRNA-synt_IIb"/>
</dbReference>
<dbReference type="GO" id="GO:0000049">
    <property type="term" value="F:tRNA binding"/>
    <property type="evidence" value="ECO:0007669"/>
    <property type="project" value="UniProtKB-KW"/>
</dbReference>
<dbReference type="PRINTS" id="PR01047">
    <property type="entry name" value="TRNASYNTHTHR"/>
</dbReference>
<evidence type="ECO:0000259" key="15">
    <source>
        <dbReference type="PROSITE" id="PS51880"/>
    </source>
</evidence>
<dbReference type="SUPFAM" id="SSF81271">
    <property type="entry name" value="TGS-like"/>
    <property type="match status" value="1"/>
</dbReference>
<dbReference type="PROSITE" id="PS51880">
    <property type="entry name" value="TGS"/>
    <property type="match status" value="1"/>
</dbReference>
<dbReference type="Proteomes" id="UP000663499">
    <property type="component" value="Chromosome"/>
</dbReference>
<keyword evidence="5 13" id="KW-0479">Metal-binding</keyword>
<dbReference type="GO" id="GO:0006435">
    <property type="term" value="P:threonyl-tRNA aminoacylation"/>
    <property type="evidence" value="ECO:0007669"/>
    <property type="project" value="UniProtKB-UniRule"/>
</dbReference>
<evidence type="ECO:0000256" key="2">
    <source>
        <dbReference type="ARBA" id="ARBA00022490"/>
    </source>
</evidence>
<dbReference type="InterPro" id="IPR036621">
    <property type="entry name" value="Anticodon-bd_dom_sf"/>
</dbReference>
<keyword evidence="17" id="KW-1185">Reference proteome</keyword>
<dbReference type="InterPro" id="IPR033728">
    <property type="entry name" value="ThrRS_core"/>
</dbReference>
<comment type="subcellular location">
    <subcellularLocation>
        <location evidence="13">Cytoplasm</location>
    </subcellularLocation>
</comment>
<evidence type="ECO:0000313" key="17">
    <source>
        <dbReference type="Proteomes" id="UP000663499"/>
    </source>
</evidence>
<dbReference type="GO" id="GO:0046872">
    <property type="term" value="F:metal ion binding"/>
    <property type="evidence" value="ECO:0007669"/>
    <property type="project" value="UniProtKB-KW"/>
</dbReference>
<dbReference type="Pfam" id="PF02824">
    <property type="entry name" value="TGS"/>
    <property type="match status" value="1"/>
</dbReference>
<dbReference type="PANTHER" id="PTHR11451">
    <property type="entry name" value="THREONINE-TRNA LIGASE"/>
    <property type="match status" value="1"/>
</dbReference>
<dbReference type="FunFam" id="3.40.50.800:FF:000001">
    <property type="entry name" value="Threonine--tRNA ligase"/>
    <property type="match status" value="1"/>
</dbReference>
<evidence type="ECO:0000256" key="13">
    <source>
        <dbReference type="HAMAP-Rule" id="MF_00184"/>
    </source>
</evidence>
<dbReference type="Pfam" id="PF03129">
    <property type="entry name" value="HGTP_anticodon"/>
    <property type="match status" value="1"/>
</dbReference>
<keyword evidence="7 13" id="KW-0862">Zinc</keyword>
<evidence type="ECO:0000256" key="12">
    <source>
        <dbReference type="ARBA" id="ARBA00049515"/>
    </source>
</evidence>
<evidence type="ECO:0000256" key="9">
    <source>
        <dbReference type="ARBA" id="ARBA00022884"/>
    </source>
</evidence>
<dbReference type="Gene3D" id="3.10.20.30">
    <property type="match status" value="1"/>
</dbReference>
<sequence>MINIRLKDGSVKEYEQPTTAYQVALDISEGLARVACAAEVDGDLEDLRKVLDKDCDLNILTFDSDGGKHAYWHTSTHIMAQAVKRIFPKAKLAIGPAIDNGFYYDFDLERNLTPEDLDTIEAEMKKIIKEKIQIQREELPREDAIQRMKDLGEDYKVELIEDLPEDAVISFYTQDEFVDLCAGPHLMNTGQVKAYKLQSIAGAYWRGSEKNKMLQRIYGTAFPKKAQLDDYLERLEEAKRRDHRKLGKELDLFSIQEEGPGFPFFHPKGMILRNILENFWREEHTKQGYEEIKTPIILDVELWKRSGHWDNYRENMYFTTIDDRDFAVKPMNCPGGMLMYKRTMHSYRDLPIKMAELGLVHRHELSGALHGLMRVRNFTQDDAHLYMTPDQIKDQIKEIIDLTDKIYKVFGFTYRVELSTKPENAIGDDGDWEVAIQALRETLEEKQIPFRINEGDGAFYGPKIDFHLEDCIGRTWQCGTIQLDFQMPERFDLTYVGSDNEKHRPVMVHRTVLGSIERFIGILIEHYAGAFPLWLAPEQVRILPIAPAFKEHAEKLSAMLKENDIRVHVDMRDEKIGYKIREAQMDKIPYMLIIGQKEADSNSASIRSRKEGDLGSIQPEVLLEKLQKEIKEKSN</sequence>